<evidence type="ECO:0000313" key="4">
    <source>
        <dbReference type="Proteomes" id="UP000186549"/>
    </source>
</evidence>
<dbReference type="AlphaFoldDB" id="A0A1Q6IHH1"/>
<reference evidence="3 4" key="1">
    <citation type="journal article" date="2016" name="Nat. Biotechnol.">
        <title>Measurement of bacterial replication rates in microbial communities.</title>
        <authorList>
            <person name="Brown C.T."/>
            <person name="Olm M.R."/>
            <person name="Thomas B.C."/>
            <person name="Banfield J.F."/>
        </authorList>
    </citation>
    <scope>NUCLEOTIDE SEQUENCE [LARGE SCALE GENOMIC DNA]</scope>
    <source>
        <strain evidence="3">45_41</strain>
    </source>
</reference>
<proteinExistence type="predicted"/>
<evidence type="ECO:0000313" key="3">
    <source>
        <dbReference type="EMBL" id="OKZ40242.1"/>
    </source>
</evidence>
<evidence type="ECO:0000256" key="1">
    <source>
        <dbReference type="SAM" id="MobiDB-lite"/>
    </source>
</evidence>
<organism evidence="3 4">
    <name type="scientific">Bacteroides uniformis</name>
    <dbReference type="NCBI Taxonomy" id="820"/>
    <lineage>
        <taxon>Bacteria</taxon>
        <taxon>Pseudomonadati</taxon>
        <taxon>Bacteroidota</taxon>
        <taxon>Bacteroidia</taxon>
        <taxon>Bacteroidales</taxon>
        <taxon>Bacteroidaceae</taxon>
        <taxon>Bacteroides</taxon>
    </lineage>
</organism>
<comment type="caution">
    <text evidence="3">The sequence shown here is derived from an EMBL/GenBank/DDBJ whole genome shotgun (WGS) entry which is preliminary data.</text>
</comment>
<evidence type="ECO:0000259" key="2">
    <source>
        <dbReference type="Pfam" id="PF19808"/>
    </source>
</evidence>
<dbReference type="Pfam" id="PF19808">
    <property type="entry name" value="DUF6291"/>
    <property type="match status" value="1"/>
</dbReference>
<feature type="region of interest" description="Disordered" evidence="1">
    <location>
        <begin position="122"/>
        <end position="141"/>
    </location>
</feature>
<name>A0A1Q6IHH1_BACUN</name>
<dbReference type="Proteomes" id="UP000186549">
    <property type="component" value="Unassembled WGS sequence"/>
</dbReference>
<dbReference type="InterPro" id="IPR046258">
    <property type="entry name" value="DUF6291"/>
</dbReference>
<sequence length="267" mass="30712">MAKKNISSIILHLDNRFAINCLSDEKAGQLFKAILQYGYDGSLPDFPEDTMQGLFAMYQVQIDRNKENYAETCERNKRNAESRYKKNSTKNSDDNVNLVAATSPSRIHSDATAYNGIQTNAPPCLYNNNSKDNNKNNDDDSKDVIINEAKCSIVRNESKYTFDKIWVMYGKPVGDTEILRGMWNNLPETDKEAIFAYVPQYIQSREARFRKNFMNFLIQKTWVTEPIKKDINETNIISTTSNRNRGENTKIEAMELMQELIADNQPM</sequence>
<feature type="domain" description="DUF6291" evidence="2">
    <location>
        <begin position="8"/>
        <end position="84"/>
    </location>
</feature>
<gene>
    <name evidence="3" type="ORF">BHV79_00945</name>
</gene>
<dbReference type="EMBL" id="MNQU01000019">
    <property type="protein sequence ID" value="OKZ40242.1"/>
    <property type="molecule type" value="Genomic_DNA"/>
</dbReference>
<feature type="compositionally biased region" description="Basic and acidic residues" evidence="1">
    <location>
        <begin position="74"/>
        <end position="84"/>
    </location>
</feature>
<feature type="region of interest" description="Disordered" evidence="1">
    <location>
        <begin position="74"/>
        <end position="96"/>
    </location>
</feature>
<protein>
    <recommendedName>
        <fullName evidence="2">DUF6291 domain-containing protein</fullName>
    </recommendedName>
</protein>
<feature type="compositionally biased region" description="Basic and acidic residues" evidence="1">
    <location>
        <begin position="132"/>
        <end position="141"/>
    </location>
</feature>
<accession>A0A1Q6IHH1</accession>